<feature type="domain" description="Bacterial type II secretion system protein E" evidence="4">
    <location>
        <begin position="378"/>
        <end position="392"/>
    </location>
</feature>
<evidence type="ECO:0000256" key="3">
    <source>
        <dbReference type="ARBA" id="ARBA00022840"/>
    </source>
</evidence>
<dbReference type="PANTHER" id="PTHR30258:SF1">
    <property type="entry name" value="PROTEIN TRANSPORT PROTEIN HOFB HOMOLOG"/>
    <property type="match status" value="1"/>
</dbReference>
<evidence type="ECO:0000256" key="2">
    <source>
        <dbReference type="ARBA" id="ARBA00022741"/>
    </source>
</evidence>
<dbReference type="Pfam" id="PF00437">
    <property type="entry name" value="T2SSE"/>
    <property type="match status" value="1"/>
</dbReference>
<evidence type="ECO:0000313" key="6">
    <source>
        <dbReference type="Proteomes" id="UP000176951"/>
    </source>
</evidence>
<dbReference type="GO" id="GO:0016887">
    <property type="term" value="F:ATP hydrolysis activity"/>
    <property type="evidence" value="ECO:0007669"/>
    <property type="project" value="TreeGrafter"/>
</dbReference>
<dbReference type="InterPro" id="IPR007831">
    <property type="entry name" value="T2SS_GspE_N"/>
</dbReference>
<reference evidence="5 6" key="1">
    <citation type="journal article" date="2016" name="Nat. Commun.">
        <title>Thousands of microbial genomes shed light on interconnected biogeochemical processes in an aquifer system.</title>
        <authorList>
            <person name="Anantharaman K."/>
            <person name="Brown C.T."/>
            <person name="Hug L.A."/>
            <person name="Sharon I."/>
            <person name="Castelle C.J."/>
            <person name="Probst A.J."/>
            <person name="Thomas B.C."/>
            <person name="Singh A."/>
            <person name="Wilkins M.J."/>
            <person name="Karaoz U."/>
            <person name="Brodie E.L."/>
            <person name="Williams K.H."/>
            <person name="Hubbard S.S."/>
            <person name="Banfield J.F."/>
        </authorList>
    </citation>
    <scope>NUCLEOTIDE SEQUENCE [LARGE SCALE GENOMIC DNA]</scope>
</reference>
<evidence type="ECO:0000259" key="4">
    <source>
        <dbReference type="PROSITE" id="PS00662"/>
    </source>
</evidence>
<dbReference type="AlphaFoldDB" id="A0A1G2PWN7"/>
<dbReference type="SUPFAM" id="SSF52540">
    <property type="entry name" value="P-loop containing nucleoside triphosphate hydrolases"/>
    <property type="match status" value="1"/>
</dbReference>
<name>A0A1G2PWN7_9BACT</name>
<keyword evidence="2" id="KW-0547">Nucleotide-binding</keyword>
<dbReference type="InterPro" id="IPR037257">
    <property type="entry name" value="T2SS_E_N_sf"/>
</dbReference>
<comment type="caution">
    <text evidence="5">The sequence shown here is derived from an EMBL/GenBank/DDBJ whole genome shotgun (WGS) entry which is preliminary data.</text>
</comment>
<organism evidence="5 6">
    <name type="scientific">Candidatus Terrybacteria bacterium RIFCSPLOWO2_01_FULL_40_23</name>
    <dbReference type="NCBI Taxonomy" id="1802366"/>
    <lineage>
        <taxon>Bacteria</taxon>
        <taxon>Candidatus Terryibacteriota</taxon>
    </lineage>
</organism>
<dbReference type="SUPFAM" id="SSF160246">
    <property type="entry name" value="EspE N-terminal domain-like"/>
    <property type="match status" value="1"/>
</dbReference>
<keyword evidence="3" id="KW-0067">ATP-binding</keyword>
<dbReference type="Gene3D" id="3.40.50.300">
    <property type="entry name" value="P-loop containing nucleotide triphosphate hydrolases"/>
    <property type="match status" value="1"/>
</dbReference>
<dbReference type="PROSITE" id="PS00662">
    <property type="entry name" value="T2SP_E"/>
    <property type="match status" value="1"/>
</dbReference>
<dbReference type="PANTHER" id="PTHR30258">
    <property type="entry name" value="TYPE II SECRETION SYSTEM PROTEIN GSPE-RELATED"/>
    <property type="match status" value="1"/>
</dbReference>
<dbReference type="FunFam" id="3.40.50.300:FF:000398">
    <property type="entry name" value="Type IV pilus assembly ATPase PilB"/>
    <property type="match status" value="1"/>
</dbReference>
<dbReference type="InterPro" id="IPR001482">
    <property type="entry name" value="T2SS/T4SS_dom"/>
</dbReference>
<comment type="similarity">
    <text evidence="1">Belongs to the GSP E family.</text>
</comment>
<dbReference type="Pfam" id="PF05157">
    <property type="entry name" value="MshEN"/>
    <property type="match status" value="1"/>
</dbReference>
<evidence type="ECO:0000256" key="1">
    <source>
        <dbReference type="ARBA" id="ARBA00006611"/>
    </source>
</evidence>
<sequence length="572" mass="63486">MTDEELKNAILGSGLLTEEAYTTAVAEAKRNGRTVGNTLIGRGDLSEQYLADIMSDYFKVPTAEIKKDKIDPQIVELLPESFAKSKSAAVYALDKEAGVVKLAMEDPGDLGTIAFVAAKLGMHVEPHYVLASDLKFVLRQYKRKLEEEFNVIIDENIKKAKLEGGEINLARMAEEVPVIRILDSVIEHAITLDASDVHFEPTEDKLLIRYRVEGIMREVLTMAKPIEPIIVARVKVLANLEIDEHAKPQDGRFRFKLEQEDIDIRVSVMPVFFGEKVEMRILRGASRPTNLTELGFSPSDLAILTDEIKKPHGMILSTGPTGSGKTTTLYAILQILNTPNVNITTIEDPIEYSMPRINQTQVNSKAGITFATGLRSLMRQNPDIILVGEIRDDETASIAVNAALTGHLVLSTLHTNDAPTAIPRFIDMGVQPFLIASTANVVIAQRLVRKICPVCIHSQSPTPEQRQQLQNQIEQLKQFFGDIEINAEIPSSIFFGTGCRTCGHSGYRGQVALFEVMRITESLRKLILESRSTSELRKQAIADGMTPMFKDGLRKVEEGVTTIDELLRVVRE</sequence>
<gene>
    <name evidence="5" type="ORF">A3A97_01020</name>
</gene>
<dbReference type="GO" id="GO:0005524">
    <property type="term" value="F:ATP binding"/>
    <property type="evidence" value="ECO:0007669"/>
    <property type="project" value="UniProtKB-KW"/>
</dbReference>
<dbReference type="Proteomes" id="UP000176951">
    <property type="component" value="Unassembled WGS sequence"/>
</dbReference>
<dbReference type="Gene3D" id="3.30.450.90">
    <property type="match status" value="1"/>
</dbReference>
<dbReference type="GO" id="GO:0005886">
    <property type="term" value="C:plasma membrane"/>
    <property type="evidence" value="ECO:0007669"/>
    <property type="project" value="TreeGrafter"/>
</dbReference>
<dbReference type="CDD" id="cd01129">
    <property type="entry name" value="PulE-GspE-like"/>
    <property type="match status" value="1"/>
</dbReference>
<dbReference type="Gene3D" id="3.30.300.160">
    <property type="entry name" value="Type II secretion system, protein E, N-terminal domain"/>
    <property type="match status" value="1"/>
</dbReference>
<protein>
    <recommendedName>
        <fullName evidence="4">Bacterial type II secretion system protein E domain-containing protein</fullName>
    </recommendedName>
</protein>
<proteinExistence type="inferred from homology"/>
<dbReference type="InterPro" id="IPR027417">
    <property type="entry name" value="P-loop_NTPase"/>
</dbReference>
<accession>A0A1G2PWN7</accession>
<dbReference type="EMBL" id="MHSW01000005">
    <property type="protein sequence ID" value="OHA52747.1"/>
    <property type="molecule type" value="Genomic_DNA"/>
</dbReference>
<evidence type="ECO:0000313" key="5">
    <source>
        <dbReference type="EMBL" id="OHA52747.1"/>
    </source>
</evidence>